<accession>A0ABV6LIJ5</accession>
<comment type="caution">
    <text evidence="2">The sequence shown here is derived from an EMBL/GenBank/DDBJ whole genome shotgun (WGS) entry which is preliminary data.</text>
</comment>
<name>A0ABV6LIJ5_9BACI</name>
<evidence type="ECO:0000313" key="2">
    <source>
        <dbReference type="EMBL" id="MFC0522230.1"/>
    </source>
</evidence>
<organism evidence="2 3">
    <name type="scientific">Pontibacillus salicampi</name>
    <dbReference type="NCBI Taxonomy" id="1449801"/>
    <lineage>
        <taxon>Bacteria</taxon>
        <taxon>Bacillati</taxon>
        <taxon>Bacillota</taxon>
        <taxon>Bacilli</taxon>
        <taxon>Bacillales</taxon>
        <taxon>Bacillaceae</taxon>
        <taxon>Pontibacillus</taxon>
    </lineage>
</organism>
<dbReference type="EMBL" id="JBHLTP010000002">
    <property type="protein sequence ID" value="MFC0522230.1"/>
    <property type="molecule type" value="Genomic_DNA"/>
</dbReference>
<gene>
    <name evidence="2" type="ORF">ACFFGV_01330</name>
</gene>
<dbReference type="RefSeq" id="WP_377344758.1">
    <property type="nucleotide sequence ID" value="NZ_JBHLTP010000002.1"/>
</dbReference>
<feature type="signal peptide" evidence="1">
    <location>
        <begin position="1"/>
        <end position="23"/>
    </location>
</feature>
<evidence type="ECO:0000313" key="3">
    <source>
        <dbReference type="Proteomes" id="UP001589836"/>
    </source>
</evidence>
<evidence type="ECO:0000256" key="1">
    <source>
        <dbReference type="SAM" id="SignalP"/>
    </source>
</evidence>
<proteinExistence type="predicted"/>
<evidence type="ECO:0008006" key="4">
    <source>
        <dbReference type="Google" id="ProtNLM"/>
    </source>
</evidence>
<feature type="chain" id="PRO_5045061485" description="DUF2680 domain-containing protein" evidence="1">
    <location>
        <begin position="24"/>
        <end position="148"/>
    </location>
</feature>
<keyword evidence="1" id="KW-0732">Signal</keyword>
<protein>
    <recommendedName>
        <fullName evidence="4">DUF2680 domain-containing protein</fullName>
    </recommendedName>
</protein>
<sequence length="148" mass="17015">MKRKSFMIPFVLLLLTTPLSTQASAMTIIDATGVAKAATESAPKHRHQKWKAAHMMKSIVTELDLTKEEVQEFYAKGSTLKEVITAKGRQPDEVKQAILSKKEERMNAKVKEDWMTEKKKEAILEHCSSWFDEHLNQPLPNRKQHKEE</sequence>
<dbReference type="Proteomes" id="UP001589836">
    <property type="component" value="Unassembled WGS sequence"/>
</dbReference>
<reference evidence="2 3" key="1">
    <citation type="submission" date="2024-09" db="EMBL/GenBank/DDBJ databases">
        <authorList>
            <person name="Sun Q."/>
            <person name="Mori K."/>
        </authorList>
    </citation>
    <scope>NUCLEOTIDE SEQUENCE [LARGE SCALE GENOMIC DNA]</scope>
    <source>
        <strain evidence="2 3">NCAIM B.02529</strain>
    </source>
</reference>
<keyword evidence="3" id="KW-1185">Reference proteome</keyword>